<evidence type="ECO:0000313" key="2">
    <source>
        <dbReference type="EMBL" id="PTM96618.1"/>
    </source>
</evidence>
<evidence type="ECO:0000256" key="1">
    <source>
        <dbReference type="SAM" id="SignalP"/>
    </source>
</evidence>
<keyword evidence="3" id="KW-1185">Reference proteome</keyword>
<evidence type="ECO:0008006" key="4">
    <source>
        <dbReference type="Google" id="ProtNLM"/>
    </source>
</evidence>
<sequence length="208" mass="22615">MRKAIISVAVATTLLTGCMSNVPSASGPSNDPQKATLLMTVGEGWGLQSGQAYVVLKNENTGRFTKLLSETDSRGGAGSADFVESAYRAFEFNAEAVDPGTYTLSTWGFEMRRGSATKRASKSVKIEAGKVYYLGSLFANNLTQTARIENKLAGERRAYMSKYPELKTRGIEDVSSSFSVKCWKMDVSDEIAREDTTSLLRDAIKNCS</sequence>
<evidence type="ECO:0000313" key="3">
    <source>
        <dbReference type="Proteomes" id="UP000243859"/>
    </source>
</evidence>
<protein>
    <recommendedName>
        <fullName evidence="4">Lipoprotein</fullName>
    </recommendedName>
</protein>
<dbReference type="RefSeq" id="WP_201132304.1">
    <property type="nucleotide sequence ID" value="NZ_NHSI01000005.1"/>
</dbReference>
<organism evidence="2 3">
    <name type="scientific">Rhodovulum imhoffii</name>
    <dbReference type="NCBI Taxonomy" id="365340"/>
    <lineage>
        <taxon>Bacteria</taxon>
        <taxon>Pseudomonadati</taxon>
        <taxon>Pseudomonadota</taxon>
        <taxon>Alphaproteobacteria</taxon>
        <taxon>Rhodobacterales</taxon>
        <taxon>Paracoccaceae</taxon>
        <taxon>Rhodovulum</taxon>
    </lineage>
</organism>
<name>A0A2T5BCB4_9RHOB</name>
<dbReference type="AlphaFoldDB" id="A0A2T5BCB4"/>
<accession>A0A2T5BCB4</accession>
<reference evidence="2 3" key="1">
    <citation type="submission" date="2018-04" db="EMBL/GenBank/DDBJ databases">
        <title>Genomic Encyclopedia of Archaeal and Bacterial Type Strains, Phase II (KMG-II): from individual species to whole genera.</title>
        <authorList>
            <person name="Goeker M."/>
        </authorList>
    </citation>
    <scope>NUCLEOTIDE SEQUENCE [LARGE SCALE GENOMIC DNA]</scope>
    <source>
        <strain evidence="2 3">DSM 18064</strain>
    </source>
</reference>
<gene>
    <name evidence="2" type="ORF">C8N32_1492</name>
</gene>
<feature type="chain" id="PRO_5015394646" description="Lipoprotein" evidence="1">
    <location>
        <begin position="26"/>
        <end position="208"/>
    </location>
</feature>
<dbReference type="PROSITE" id="PS51257">
    <property type="entry name" value="PROKAR_LIPOPROTEIN"/>
    <property type="match status" value="1"/>
</dbReference>
<keyword evidence="1" id="KW-0732">Signal</keyword>
<comment type="caution">
    <text evidence="2">The sequence shown here is derived from an EMBL/GenBank/DDBJ whole genome shotgun (WGS) entry which is preliminary data.</text>
</comment>
<proteinExistence type="predicted"/>
<dbReference type="Proteomes" id="UP000243859">
    <property type="component" value="Unassembled WGS sequence"/>
</dbReference>
<dbReference type="EMBL" id="QAAA01000049">
    <property type="protein sequence ID" value="PTM96618.1"/>
    <property type="molecule type" value="Genomic_DNA"/>
</dbReference>
<feature type="signal peptide" evidence="1">
    <location>
        <begin position="1"/>
        <end position="25"/>
    </location>
</feature>